<keyword evidence="3" id="KW-0378">Hydrolase</keyword>
<dbReference type="PANTHER" id="PTHR33840">
    <property type="match status" value="1"/>
</dbReference>
<dbReference type="Gene3D" id="3.40.50.1820">
    <property type="entry name" value="alpha/beta hydrolase"/>
    <property type="match status" value="1"/>
</dbReference>
<dbReference type="SUPFAM" id="SSF53474">
    <property type="entry name" value="alpha/beta-Hydrolases"/>
    <property type="match status" value="1"/>
</dbReference>
<dbReference type="GO" id="GO:0016787">
    <property type="term" value="F:hydrolase activity"/>
    <property type="evidence" value="ECO:0007669"/>
    <property type="project" value="UniProtKB-KW"/>
</dbReference>
<dbReference type="RefSeq" id="WP_090726882.1">
    <property type="nucleotide sequence ID" value="NZ_FOOU01000005.1"/>
</dbReference>
<evidence type="ECO:0000313" key="4">
    <source>
        <dbReference type="Proteomes" id="UP000198623"/>
    </source>
</evidence>
<reference evidence="4" key="1">
    <citation type="submission" date="2016-10" db="EMBL/GenBank/DDBJ databases">
        <authorList>
            <person name="Varghese N."/>
            <person name="Submissions S."/>
        </authorList>
    </citation>
    <scope>NUCLEOTIDE SEQUENCE [LARGE SCALE GENOMIC DNA]</scope>
    <source>
        <strain evidence="4">CGMCC 1.10971</strain>
    </source>
</reference>
<organism evidence="3 4">
    <name type="scientific">Neptunomonas qingdaonensis</name>
    <dbReference type="NCBI Taxonomy" id="1045558"/>
    <lineage>
        <taxon>Bacteria</taxon>
        <taxon>Pseudomonadati</taxon>
        <taxon>Pseudomonadota</taxon>
        <taxon>Gammaproteobacteria</taxon>
        <taxon>Oceanospirillales</taxon>
        <taxon>Oceanospirillaceae</taxon>
        <taxon>Neptunomonas</taxon>
    </lineage>
</organism>
<proteinExistence type="predicted"/>
<dbReference type="InterPro" id="IPR018712">
    <property type="entry name" value="Tle1-like_cat"/>
</dbReference>
<feature type="compositionally biased region" description="Basic and acidic residues" evidence="1">
    <location>
        <begin position="237"/>
        <end position="251"/>
    </location>
</feature>
<gene>
    <name evidence="3" type="ORF">SAMN05216175_10520</name>
</gene>
<dbReference type="EMBL" id="FOOU01000005">
    <property type="protein sequence ID" value="SFG28993.1"/>
    <property type="molecule type" value="Genomic_DNA"/>
</dbReference>
<name>A0A1I2QMW8_9GAMM</name>
<accession>A0A1I2QMW8</accession>
<dbReference type="OrthoDB" id="4378831at2"/>
<feature type="domain" description="T6SS Phospholipase effector Tle1-like catalytic" evidence="2">
    <location>
        <begin position="11"/>
        <end position="286"/>
    </location>
</feature>
<sequence length="426" mass="48244">MSENSAAGTGKNIVIFSDGTGQEGGKKHNTNVYKLFNMIENRTNAQIAFYDRGLGTGIRKITGNALGAGFDKNVLDCYQFISDNYQWGDRLFLFGFSRGAATVRSLSGFISLFGILPQSRPELAQKAYKDIYSISDPDERKEAARTFIERNNTTFCNIDFLGVWDTVAALGVPVKAVNAFFDKIPYFKNSFHDFKLSARVQHAYHAMSIDEERDAFELLPWQTMKNGQSILGNVMTDPRDGDTSAQKGRDRKQTVKQVWFSGVHTDVGGGYKQSGVSDIPLCWMLDRATDDKVLAHPLRLYPFNWVTLNQNVEEVIHDSRMTRTDKFLFNQVSREIFWDDDKHGKPIIHASVLERIGQKCPIQIGKPDDPNDDVPVASKRYTPWVQEIINSGKCEIEPWDNKGYESLQYGINVELDYLKDYDQHSG</sequence>
<evidence type="ECO:0000256" key="1">
    <source>
        <dbReference type="SAM" id="MobiDB-lite"/>
    </source>
</evidence>
<dbReference type="STRING" id="1045558.SAMN05216175_10520"/>
<dbReference type="Pfam" id="PF09994">
    <property type="entry name" value="T6SS_Tle1-like_cat"/>
    <property type="match status" value="1"/>
</dbReference>
<feature type="region of interest" description="Disordered" evidence="1">
    <location>
        <begin position="232"/>
        <end position="251"/>
    </location>
</feature>
<dbReference type="Proteomes" id="UP000198623">
    <property type="component" value="Unassembled WGS sequence"/>
</dbReference>
<evidence type="ECO:0000259" key="2">
    <source>
        <dbReference type="Pfam" id="PF09994"/>
    </source>
</evidence>
<protein>
    <submittedName>
        <fullName evidence="3">Uncharacterized alpha/beta hydrolase domain</fullName>
    </submittedName>
</protein>
<dbReference type="AlphaFoldDB" id="A0A1I2QMW8"/>
<dbReference type="InterPro" id="IPR029058">
    <property type="entry name" value="AB_hydrolase_fold"/>
</dbReference>
<evidence type="ECO:0000313" key="3">
    <source>
        <dbReference type="EMBL" id="SFG28993.1"/>
    </source>
</evidence>
<keyword evidence="4" id="KW-1185">Reference proteome</keyword>
<dbReference type="PANTHER" id="PTHR33840:SF1">
    <property type="entry name" value="TLE1 PHOSPHOLIPASE DOMAIN-CONTAINING PROTEIN"/>
    <property type="match status" value="1"/>
</dbReference>